<dbReference type="EMBL" id="UINC01046686">
    <property type="protein sequence ID" value="SVB55019.1"/>
    <property type="molecule type" value="Genomic_DNA"/>
</dbReference>
<name>A0A382EX58_9ZZZZ</name>
<organism evidence="1">
    <name type="scientific">marine metagenome</name>
    <dbReference type="NCBI Taxonomy" id="408172"/>
    <lineage>
        <taxon>unclassified sequences</taxon>
        <taxon>metagenomes</taxon>
        <taxon>ecological metagenomes</taxon>
    </lineage>
</organism>
<protein>
    <submittedName>
        <fullName evidence="1">Uncharacterized protein</fullName>
    </submittedName>
</protein>
<evidence type="ECO:0000313" key="1">
    <source>
        <dbReference type="EMBL" id="SVB55019.1"/>
    </source>
</evidence>
<proteinExistence type="predicted"/>
<gene>
    <name evidence="1" type="ORF">METZ01_LOCUS207873</name>
</gene>
<feature type="non-terminal residue" evidence="1">
    <location>
        <position position="1"/>
    </location>
</feature>
<sequence>RKKLVSNLEKYFFNLTKKGNKELSS</sequence>
<reference evidence="1" key="1">
    <citation type="submission" date="2018-05" db="EMBL/GenBank/DDBJ databases">
        <authorList>
            <person name="Lanie J.A."/>
            <person name="Ng W.-L."/>
            <person name="Kazmierczak K.M."/>
            <person name="Andrzejewski T.M."/>
            <person name="Davidsen T.M."/>
            <person name="Wayne K.J."/>
            <person name="Tettelin H."/>
            <person name="Glass J.I."/>
            <person name="Rusch D."/>
            <person name="Podicherti R."/>
            <person name="Tsui H.-C.T."/>
            <person name="Winkler M.E."/>
        </authorList>
    </citation>
    <scope>NUCLEOTIDE SEQUENCE</scope>
</reference>
<dbReference type="AlphaFoldDB" id="A0A382EX58"/>
<accession>A0A382EX58</accession>